<dbReference type="Gene3D" id="3.60.15.10">
    <property type="entry name" value="Ribonuclease Z/Hydroxyacylglutathione hydrolase-like"/>
    <property type="match status" value="1"/>
</dbReference>
<dbReference type="PIRSF" id="PIRSF038896">
    <property type="entry name" value="NAPE-PLD"/>
    <property type="match status" value="1"/>
</dbReference>
<dbReference type="AlphaFoldDB" id="A0A3R8LLQ0"/>
<dbReference type="Pfam" id="PF12706">
    <property type="entry name" value="Lactamase_B_2"/>
    <property type="match status" value="1"/>
</dbReference>
<dbReference type="PANTHER" id="PTHR15032">
    <property type="entry name" value="N-ACYL-PHOSPHATIDYLETHANOLAMINE-HYDROLYZING PHOSPHOLIPASE D"/>
    <property type="match status" value="1"/>
</dbReference>
<reference evidence="3 4" key="1">
    <citation type="submission" date="2018-11" db="EMBL/GenBank/DDBJ databases">
        <title>Genome sequencing of Lautropia sp. KCOM 2505 (= ChDC F240).</title>
        <authorList>
            <person name="Kook J.-K."/>
            <person name="Park S.-N."/>
            <person name="Lim Y.K."/>
        </authorList>
    </citation>
    <scope>NUCLEOTIDE SEQUENCE [LARGE SCALE GENOMIC DNA]</scope>
    <source>
        <strain evidence="3 4">KCOM 2505</strain>
    </source>
</reference>
<keyword evidence="1" id="KW-0812">Transmembrane</keyword>
<dbReference type="GO" id="GO:0070290">
    <property type="term" value="F:N-acylphosphatidylethanolamine-specific phospholipase D activity"/>
    <property type="evidence" value="ECO:0007669"/>
    <property type="project" value="InterPro"/>
</dbReference>
<evidence type="ECO:0000313" key="3">
    <source>
        <dbReference type="EMBL" id="RRN43669.1"/>
    </source>
</evidence>
<dbReference type="EMBL" id="RRUE01000002">
    <property type="protein sequence ID" value="RRN43669.1"/>
    <property type="molecule type" value="Genomic_DNA"/>
</dbReference>
<protein>
    <submittedName>
        <fullName evidence="3">Multidrug transporter</fullName>
    </submittedName>
</protein>
<keyword evidence="1" id="KW-1133">Transmembrane helix</keyword>
<dbReference type="SUPFAM" id="SSF56281">
    <property type="entry name" value="Metallo-hydrolase/oxidoreductase"/>
    <property type="match status" value="1"/>
</dbReference>
<proteinExistence type="predicted"/>
<dbReference type="OrthoDB" id="9805728at2"/>
<feature type="transmembrane region" description="Helical" evidence="1">
    <location>
        <begin position="7"/>
        <end position="25"/>
    </location>
</feature>
<dbReference type="GO" id="GO:0008270">
    <property type="term" value="F:zinc ion binding"/>
    <property type="evidence" value="ECO:0007669"/>
    <property type="project" value="InterPro"/>
</dbReference>
<dbReference type="InterPro" id="IPR024884">
    <property type="entry name" value="NAPE-PLD"/>
</dbReference>
<comment type="caution">
    <text evidence="3">The sequence shown here is derived from an EMBL/GenBank/DDBJ whole genome shotgun (WGS) entry which is preliminary data.</text>
</comment>
<dbReference type="PANTHER" id="PTHR15032:SF4">
    <property type="entry name" value="N-ACYL-PHOSPHATIDYLETHANOLAMINE-HYDROLYZING PHOSPHOLIPASE D"/>
    <property type="match status" value="1"/>
</dbReference>
<evidence type="ECO:0000259" key="2">
    <source>
        <dbReference type="Pfam" id="PF12706"/>
    </source>
</evidence>
<gene>
    <name evidence="3" type="ORF">EHV23_09575</name>
</gene>
<feature type="domain" description="Metallo-beta-lactamase" evidence="2">
    <location>
        <begin position="124"/>
        <end position="318"/>
    </location>
</feature>
<dbReference type="GO" id="GO:0005737">
    <property type="term" value="C:cytoplasm"/>
    <property type="evidence" value="ECO:0007669"/>
    <property type="project" value="TreeGrafter"/>
</dbReference>
<organism evidence="3 4">
    <name type="scientific">Lautropia dentalis</name>
    <dbReference type="NCBI Taxonomy" id="2490857"/>
    <lineage>
        <taxon>Bacteria</taxon>
        <taxon>Pseudomonadati</taxon>
        <taxon>Pseudomonadota</taxon>
        <taxon>Betaproteobacteria</taxon>
        <taxon>Burkholderiales</taxon>
        <taxon>Burkholderiaceae</taxon>
        <taxon>Lautropia</taxon>
    </lineage>
</organism>
<sequence>MTFILSVLKWLTLFALVLWGIYWAYMKFNPVFGGTPDAASMARIQQSRAFAGEVFHNLTPTTLQTSEGEPMTLWSWMNNYFLPPTGKNPTEPLPSRALDTAALKDGSLAWFGHSSVLFQTAGKRFLVDPVFYRATPLPFGGQPFRQKHPTLPPNLPPLDAVLISHDHYDHLDMRAIRELAPKVGHFYVPLGVKAHLQRWGIPDGKITEMDQLETAGLGDVKLTLTWSRHFSGRTFDGRNKTLWGSWVVKSPGFSLFFNGDSGYDKHFRMIGEQFGPFDIVLMENGAYNGNWAQIHMKPEQSVQAALNVRARLVLPIHWGKYDLAFHEWREPIERFMAEYRRLMHPADGKLPTFDGQPMKVTTPLPGEVFSIGQPPQTDWWKEAK</sequence>
<dbReference type="RefSeq" id="WP_125095873.1">
    <property type="nucleotide sequence ID" value="NZ_RRUE01000002.1"/>
</dbReference>
<dbReference type="Proteomes" id="UP000270261">
    <property type="component" value="Unassembled WGS sequence"/>
</dbReference>
<evidence type="ECO:0000313" key="4">
    <source>
        <dbReference type="Proteomes" id="UP000270261"/>
    </source>
</evidence>
<evidence type="ECO:0000256" key="1">
    <source>
        <dbReference type="SAM" id="Phobius"/>
    </source>
</evidence>
<accession>A0A3R8LLQ0</accession>
<keyword evidence="1" id="KW-0472">Membrane</keyword>
<dbReference type="InterPro" id="IPR036866">
    <property type="entry name" value="RibonucZ/Hydroxyglut_hydro"/>
</dbReference>
<name>A0A3R8LLQ0_9BURK</name>
<dbReference type="InterPro" id="IPR001279">
    <property type="entry name" value="Metallo-B-lactamas"/>
</dbReference>
<keyword evidence="4" id="KW-1185">Reference proteome</keyword>